<dbReference type="PANTHER" id="PTHR24221:SF654">
    <property type="entry name" value="ATP-BINDING CASSETTE SUB-FAMILY B MEMBER 6"/>
    <property type="match status" value="1"/>
</dbReference>
<dbReference type="SMART" id="SM00382">
    <property type="entry name" value="AAA"/>
    <property type="match status" value="2"/>
</dbReference>
<dbReference type="FunFam" id="3.40.50.300:FF:000218">
    <property type="entry name" value="Multidrug ABC transporter ATP-binding protein"/>
    <property type="match status" value="1"/>
</dbReference>
<dbReference type="GO" id="GO:0005524">
    <property type="term" value="F:ATP binding"/>
    <property type="evidence" value="ECO:0007669"/>
    <property type="project" value="UniProtKB-KW"/>
</dbReference>
<organism evidence="11 12">
    <name type="scientific">Candidatus Lachnoclostridium stercoravium</name>
    <dbReference type="NCBI Taxonomy" id="2838633"/>
    <lineage>
        <taxon>Bacteria</taxon>
        <taxon>Bacillati</taxon>
        <taxon>Bacillota</taxon>
        <taxon>Clostridia</taxon>
        <taxon>Lachnospirales</taxon>
        <taxon>Lachnospiraceae</taxon>
    </lineage>
</organism>
<feature type="domain" description="ABC transporter" evidence="9">
    <location>
        <begin position="509"/>
        <end position="743"/>
    </location>
</feature>
<keyword evidence="5 11" id="KW-0067">ATP-binding</keyword>
<keyword evidence="4" id="KW-0547">Nucleotide-binding</keyword>
<dbReference type="GO" id="GO:0016887">
    <property type="term" value="F:ATP hydrolysis activity"/>
    <property type="evidence" value="ECO:0007669"/>
    <property type="project" value="InterPro"/>
</dbReference>
<protein>
    <submittedName>
        <fullName evidence="11">ABC transporter ATP-binding protein/permease</fullName>
    </submittedName>
</protein>
<evidence type="ECO:0000313" key="12">
    <source>
        <dbReference type="Proteomes" id="UP000823900"/>
    </source>
</evidence>
<evidence type="ECO:0000256" key="7">
    <source>
        <dbReference type="ARBA" id="ARBA00023136"/>
    </source>
</evidence>
<proteinExistence type="predicted"/>
<evidence type="ECO:0000256" key="2">
    <source>
        <dbReference type="ARBA" id="ARBA00022448"/>
    </source>
</evidence>
<dbReference type="InterPro" id="IPR003439">
    <property type="entry name" value="ABC_transporter-like_ATP-bd"/>
</dbReference>
<reference evidence="11" key="1">
    <citation type="journal article" date="2021" name="PeerJ">
        <title>Extensive microbial diversity within the chicken gut microbiome revealed by metagenomics and culture.</title>
        <authorList>
            <person name="Gilroy R."/>
            <person name="Ravi A."/>
            <person name="Getino M."/>
            <person name="Pursley I."/>
            <person name="Horton D.L."/>
            <person name="Alikhan N.F."/>
            <person name="Baker D."/>
            <person name="Gharbi K."/>
            <person name="Hall N."/>
            <person name="Watson M."/>
            <person name="Adriaenssens E.M."/>
            <person name="Foster-Nyarko E."/>
            <person name="Jarju S."/>
            <person name="Secka A."/>
            <person name="Antonio M."/>
            <person name="Oren A."/>
            <person name="Chaudhuri R.R."/>
            <person name="La Ragione R."/>
            <person name="Hildebrand F."/>
            <person name="Pallen M.J."/>
        </authorList>
    </citation>
    <scope>NUCLEOTIDE SEQUENCE</scope>
    <source>
        <strain evidence="11">CHK178-16964</strain>
    </source>
</reference>
<evidence type="ECO:0000256" key="8">
    <source>
        <dbReference type="SAM" id="Phobius"/>
    </source>
</evidence>
<dbReference type="Gene3D" id="3.40.50.300">
    <property type="entry name" value="P-loop containing nucleotide triphosphate hydrolases"/>
    <property type="match status" value="2"/>
</dbReference>
<sequence>MFGKRFFIRDFTKAETTIAFNPFLMQMGIYTYLTLIAWFGAKAIVGSKNGTVLSGIPMTTGDLQNLISYSMMILMSLMMLSMVYVMIMMSRESVSRIREILKEQSSIVNPENPDKEIRNGEIVFDHVGFSYIGNPDRLCLSDIDLHIRSGETIGIIGGTGSGKSSLVQLIPRLYDATVGTVTVGGKNVKEYDLESLRDAVAMVLQKNVLFAGSIKENLRWGNPDATDEELIEVCQLAQADSFISSFPDGYDTHIEQGGTNVSGGQKQRLCIARVLLKHPKILILDDSTSAVDTKTDALFVKMQTFPIRFFDTHTHGDIMSVYTNDTDTLRQFIAQSLPMMISSLVTIVFAFCFMLRFSLILTGIVVILSAVMILAARAMVSYSGKYFSLQQDSTGAVNGYIEEMFGGLKVVKVFCHEDAAKARLRELNEELYITLTAQQMNSAVLGFAGAGRIFDLMDNEPEEDEGYVTLVRAEERDGQLEECEDGHIYAWKHPHHDGTLTYARVQGNVVFDHVDFSYDGRKLVLHDISLYAKPGQKIAFVGATGAGKTTITNLINRFYDLADGKIRYDGINITKIKKPDLRRYMGMILQDVSLFTGTVMDNIRYGKLDATDEECIAAAKPSGADSFITRLPDGYQTMINGDNNNLSQGQCQLISIARAAVADLPVMIMDEATSSIDTRTEAIVQKGMDALMDGRTVFVIAHRLSTVRNSKAIMVLEQGRIIERGSHEQLIEEKGQYYQLYTGAFELE</sequence>
<feature type="transmembrane region" description="Helical" evidence="8">
    <location>
        <begin position="357"/>
        <end position="380"/>
    </location>
</feature>
<dbReference type="CDD" id="cd18547">
    <property type="entry name" value="ABC_6TM_Tm288_like"/>
    <property type="match status" value="1"/>
</dbReference>
<keyword evidence="6 8" id="KW-1133">Transmembrane helix</keyword>
<keyword evidence="3 8" id="KW-0812">Transmembrane</keyword>
<evidence type="ECO:0000256" key="4">
    <source>
        <dbReference type="ARBA" id="ARBA00022741"/>
    </source>
</evidence>
<evidence type="ECO:0000256" key="3">
    <source>
        <dbReference type="ARBA" id="ARBA00022692"/>
    </source>
</evidence>
<evidence type="ECO:0000259" key="9">
    <source>
        <dbReference type="PROSITE" id="PS50893"/>
    </source>
</evidence>
<dbReference type="InterPro" id="IPR003593">
    <property type="entry name" value="AAA+_ATPase"/>
</dbReference>
<dbReference type="CDD" id="cd03254">
    <property type="entry name" value="ABCC_Glucan_exporter_like"/>
    <property type="match status" value="1"/>
</dbReference>
<feature type="domain" description="ABC transmembrane type-1" evidence="10">
    <location>
        <begin position="297"/>
        <end position="448"/>
    </location>
</feature>
<keyword evidence="2" id="KW-0813">Transport</keyword>
<dbReference type="PROSITE" id="PS00211">
    <property type="entry name" value="ABC_TRANSPORTER_1"/>
    <property type="match status" value="2"/>
</dbReference>
<dbReference type="AlphaFoldDB" id="A0A9D2HIV9"/>
<keyword evidence="7 8" id="KW-0472">Membrane</keyword>
<feature type="transmembrane region" description="Helical" evidence="8">
    <location>
        <begin position="332"/>
        <end position="351"/>
    </location>
</feature>
<gene>
    <name evidence="11" type="ORF">IAA07_11700</name>
</gene>
<evidence type="ECO:0000256" key="6">
    <source>
        <dbReference type="ARBA" id="ARBA00022989"/>
    </source>
</evidence>
<comment type="subcellular location">
    <subcellularLocation>
        <location evidence="1">Cell membrane</location>
        <topology evidence="1">Multi-pass membrane protein</topology>
    </subcellularLocation>
</comment>
<dbReference type="Pfam" id="PF00664">
    <property type="entry name" value="ABC_membrane"/>
    <property type="match status" value="1"/>
</dbReference>
<dbReference type="PANTHER" id="PTHR24221">
    <property type="entry name" value="ATP-BINDING CASSETTE SUB-FAMILY B"/>
    <property type="match status" value="1"/>
</dbReference>
<feature type="domain" description="ABC transmembrane type-1" evidence="10">
    <location>
        <begin position="7"/>
        <end position="89"/>
    </location>
</feature>
<dbReference type="FunFam" id="3.40.50.300:FF:000604">
    <property type="entry name" value="ABC transporter B family member 28"/>
    <property type="match status" value="1"/>
</dbReference>
<feature type="transmembrane region" description="Helical" evidence="8">
    <location>
        <begin position="66"/>
        <end position="87"/>
    </location>
</feature>
<dbReference type="Pfam" id="PF00005">
    <property type="entry name" value="ABC_tran"/>
    <property type="match status" value="2"/>
</dbReference>
<evidence type="ECO:0000256" key="1">
    <source>
        <dbReference type="ARBA" id="ARBA00004651"/>
    </source>
</evidence>
<dbReference type="SUPFAM" id="SSF52540">
    <property type="entry name" value="P-loop containing nucleoside triphosphate hydrolases"/>
    <property type="match status" value="2"/>
</dbReference>
<comment type="caution">
    <text evidence="11">The sequence shown here is derived from an EMBL/GenBank/DDBJ whole genome shotgun (WGS) entry which is preliminary data.</text>
</comment>
<dbReference type="PROSITE" id="PS50893">
    <property type="entry name" value="ABC_TRANSPORTER_2"/>
    <property type="match status" value="2"/>
</dbReference>
<dbReference type="InterPro" id="IPR011527">
    <property type="entry name" value="ABC1_TM_dom"/>
</dbReference>
<dbReference type="GO" id="GO:0005886">
    <property type="term" value="C:plasma membrane"/>
    <property type="evidence" value="ECO:0007669"/>
    <property type="project" value="UniProtKB-SubCell"/>
</dbReference>
<dbReference type="InterPro" id="IPR027417">
    <property type="entry name" value="P-loop_NTPase"/>
</dbReference>
<dbReference type="SUPFAM" id="SSF90123">
    <property type="entry name" value="ABC transporter transmembrane region"/>
    <property type="match status" value="2"/>
</dbReference>
<feature type="transmembrane region" description="Helical" evidence="8">
    <location>
        <begin position="29"/>
        <end position="46"/>
    </location>
</feature>
<dbReference type="Proteomes" id="UP000823900">
    <property type="component" value="Unassembled WGS sequence"/>
</dbReference>
<dbReference type="InterPro" id="IPR039421">
    <property type="entry name" value="Type_1_exporter"/>
</dbReference>
<reference evidence="11" key="2">
    <citation type="submission" date="2021-04" db="EMBL/GenBank/DDBJ databases">
        <authorList>
            <person name="Gilroy R."/>
        </authorList>
    </citation>
    <scope>NUCLEOTIDE SEQUENCE</scope>
    <source>
        <strain evidence="11">CHK178-16964</strain>
    </source>
</reference>
<feature type="domain" description="ABC transporter" evidence="9">
    <location>
        <begin position="122"/>
        <end position="366"/>
    </location>
</feature>
<dbReference type="EMBL" id="DWZA01000100">
    <property type="protein sequence ID" value="HJA72216.1"/>
    <property type="molecule type" value="Genomic_DNA"/>
</dbReference>
<evidence type="ECO:0000313" key="11">
    <source>
        <dbReference type="EMBL" id="HJA72216.1"/>
    </source>
</evidence>
<dbReference type="GO" id="GO:0005737">
    <property type="term" value="C:cytoplasm"/>
    <property type="evidence" value="ECO:0007669"/>
    <property type="project" value="UniProtKB-ARBA"/>
</dbReference>
<dbReference type="GO" id="GO:0140359">
    <property type="term" value="F:ABC-type transporter activity"/>
    <property type="evidence" value="ECO:0007669"/>
    <property type="project" value="InterPro"/>
</dbReference>
<dbReference type="InterPro" id="IPR036640">
    <property type="entry name" value="ABC1_TM_sf"/>
</dbReference>
<evidence type="ECO:0000259" key="10">
    <source>
        <dbReference type="PROSITE" id="PS50929"/>
    </source>
</evidence>
<accession>A0A9D2HIV9</accession>
<evidence type="ECO:0000256" key="5">
    <source>
        <dbReference type="ARBA" id="ARBA00022840"/>
    </source>
</evidence>
<dbReference type="InterPro" id="IPR017871">
    <property type="entry name" value="ABC_transporter-like_CS"/>
</dbReference>
<dbReference type="PROSITE" id="PS50929">
    <property type="entry name" value="ABC_TM1F"/>
    <property type="match status" value="2"/>
</dbReference>
<name>A0A9D2HIV9_9FIRM</name>
<dbReference type="Gene3D" id="1.20.1560.10">
    <property type="entry name" value="ABC transporter type 1, transmembrane domain"/>
    <property type="match status" value="2"/>
</dbReference>